<evidence type="ECO:0000313" key="3">
    <source>
        <dbReference type="Proteomes" id="UP000234789"/>
    </source>
</evidence>
<accession>A0A2N5NAZ4</accession>
<feature type="region of interest" description="Disordered" evidence="1">
    <location>
        <begin position="137"/>
        <end position="160"/>
    </location>
</feature>
<organism evidence="2 3">
    <name type="scientific">Paenibacillus pasadenensis</name>
    <dbReference type="NCBI Taxonomy" id="217090"/>
    <lineage>
        <taxon>Bacteria</taxon>
        <taxon>Bacillati</taxon>
        <taxon>Bacillota</taxon>
        <taxon>Bacilli</taxon>
        <taxon>Bacillales</taxon>
        <taxon>Paenibacillaceae</taxon>
        <taxon>Paenibacillus</taxon>
    </lineage>
</organism>
<evidence type="ECO:0000313" key="2">
    <source>
        <dbReference type="EMBL" id="PLT47503.1"/>
    </source>
</evidence>
<evidence type="ECO:0000256" key="1">
    <source>
        <dbReference type="SAM" id="MobiDB-lite"/>
    </source>
</evidence>
<dbReference type="Proteomes" id="UP000234789">
    <property type="component" value="Unassembled WGS sequence"/>
</dbReference>
<dbReference type="InterPro" id="IPR025444">
    <property type="entry name" value="Monooxy_af470"/>
</dbReference>
<reference evidence="2 3" key="1">
    <citation type="submission" date="2017-05" db="EMBL/GenBank/DDBJ databases">
        <title>Functional genome analysis of Paenibacillus pasadenensis strain R16: insights on endophytic life style and antifungal activity.</title>
        <authorList>
            <person name="Passera A."/>
            <person name="Marcolungo L."/>
            <person name="Casati P."/>
            <person name="Brasca M."/>
            <person name="Quaglino F."/>
            <person name="Delledonne M."/>
        </authorList>
    </citation>
    <scope>NUCLEOTIDE SEQUENCE [LARGE SCALE GENOMIC DNA]</scope>
    <source>
        <strain evidence="2 3">R16</strain>
    </source>
</reference>
<dbReference type="RefSeq" id="WP_101808135.1">
    <property type="nucleotide sequence ID" value="NZ_NFEZ01000003.1"/>
</dbReference>
<protein>
    <submittedName>
        <fullName evidence="2">Uncharacterized protein</fullName>
    </submittedName>
</protein>
<dbReference type="InterPro" id="IPR011008">
    <property type="entry name" value="Dimeric_a/b-barrel"/>
</dbReference>
<feature type="compositionally biased region" description="Basic and acidic residues" evidence="1">
    <location>
        <begin position="145"/>
        <end position="160"/>
    </location>
</feature>
<sequence>MTQIYPGRFTAEMEGSFVVFIIGMRINNLLAVHKWLPVAKAMPPMLKELHQHPELGFISHELLLGARGVTTIQYWRTYEQLERYARQGQHLEAWQRFNRAVGTDGSVGVFHETYLIEPRCSESIYVNMPRTLLAKAGSHMPVGKGRHDSRERLKADKGPN</sequence>
<dbReference type="EMBL" id="NFEZ01000003">
    <property type="protein sequence ID" value="PLT47503.1"/>
    <property type="molecule type" value="Genomic_DNA"/>
</dbReference>
<dbReference type="Pfam" id="PF13826">
    <property type="entry name" value="Monooxy_af470-like"/>
    <property type="match status" value="1"/>
</dbReference>
<comment type="caution">
    <text evidence="2">The sequence shown here is derived from an EMBL/GenBank/DDBJ whole genome shotgun (WGS) entry which is preliminary data.</text>
</comment>
<keyword evidence="3" id="KW-1185">Reference proteome</keyword>
<dbReference type="AlphaFoldDB" id="A0A2N5NAZ4"/>
<name>A0A2N5NAZ4_9BACL</name>
<dbReference type="SUPFAM" id="SSF54909">
    <property type="entry name" value="Dimeric alpha+beta barrel"/>
    <property type="match status" value="1"/>
</dbReference>
<proteinExistence type="predicted"/>
<gene>
    <name evidence="2" type="ORF">B8V81_1727</name>
</gene>